<keyword evidence="2" id="KW-0067">ATP-binding</keyword>
<dbReference type="InterPro" id="IPR014217">
    <property type="entry name" value="Spore_III_AA"/>
</dbReference>
<dbReference type="SUPFAM" id="SSF52540">
    <property type="entry name" value="P-loop containing nucleoside triphosphate hydrolases"/>
    <property type="match status" value="1"/>
</dbReference>
<evidence type="ECO:0000313" key="7">
    <source>
        <dbReference type="Proteomes" id="UP000529861"/>
    </source>
</evidence>
<dbReference type="EMBL" id="DOLB01000153">
    <property type="protein sequence ID" value="HBT50147.1"/>
    <property type="molecule type" value="Genomic_DNA"/>
</dbReference>
<feature type="domain" description="AAA+ ATPase" evidence="3">
    <location>
        <begin position="155"/>
        <end position="302"/>
    </location>
</feature>
<dbReference type="InterPro" id="IPR003593">
    <property type="entry name" value="AAA+_ATPase"/>
</dbReference>
<proteinExistence type="predicted"/>
<evidence type="ECO:0000256" key="1">
    <source>
        <dbReference type="ARBA" id="ARBA00022741"/>
    </source>
</evidence>
<dbReference type="InterPro" id="IPR045735">
    <property type="entry name" value="Spore_III_AA_AAA+_ATPase"/>
</dbReference>
<dbReference type="GO" id="GO:0005524">
    <property type="term" value="F:ATP binding"/>
    <property type="evidence" value="ECO:0007669"/>
    <property type="project" value="UniProtKB-KW"/>
</dbReference>
<organism evidence="4 6">
    <name type="scientific">Caldanaerobacter subterraneus</name>
    <dbReference type="NCBI Taxonomy" id="911092"/>
    <lineage>
        <taxon>Bacteria</taxon>
        <taxon>Bacillati</taxon>
        <taxon>Bacillota</taxon>
        <taxon>Clostridia</taxon>
        <taxon>Thermoanaerobacterales</taxon>
        <taxon>Thermoanaerobacteraceae</taxon>
        <taxon>Caldanaerobacter</taxon>
    </lineage>
</organism>
<dbReference type="PANTHER" id="PTHR20953">
    <property type="entry name" value="KINASE-RELATED"/>
    <property type="match status" value="1"/>
</dbReference>
<dbReference type="NCBIfam" id="TIGR02858">
    <property type="entry name" value="spore_III_AA"/>
    <property type="match status" value="1"/>
</dbReference>
<reference evidence="4 6" key="1">
    <citation type="journal article" date="2018" name="Nat. Biotechnol.">
        <title>A standardized bacterial taxonomy based on genome phylogeny substantially revises the tree of life.</title>
        <authorList>
            <person name="Parks D.H."/>
            <person name="Chuvochina M."/>
            <person name="Waite D.W."/>
            <person name="Rinke C."/>
            <person name="Skarshewski A."/>
            <person name="Chaumeil P.A."/>
            <person name="Hugenholtz P."/>
        </authorList>
    </citation>
    <scope>NUCLEOTIDE SEQUENCE [LARGE SCALE GENOMIC DNA]</scope>
    <source>
        <strain evidence="4">UBA12544</strain>
    </source>
</reference>
<evidence type="ECO:0000313" key="4">
    <source>
        <dbReference type="EMBL" id="HBT50147.1"/>
    </source>
</evidence>
<gene>
    <name evidence="4" type="primary">spoIIIAA</name>
    <name evidence="4" type="ORF">DEA61_10280</name>
    <name evidence="5" type="ORF">HKI81_05935</name>
</gene>
<evidence type="ECO:0000259" key="3">
    <source>
        <dbReference type="SMART" id="SM00382"/>
    </source>
</evidence>
<name>A0A101E6I4_9THEO</name>
<keyword evidence="1" id="KW-0547">Nucleotide-binding</keyword>
<dbReference type="PANTHER" id="PTHR20953:SF3">
    <property type="entry name" value="P-LOOP CONTAINING NUCLEOSIDE TRIPHOSPHATE HYDROLASES SUPERFAMILY PROTEIN"/>
    <property type="match status" value="1"/>
</dbReference>
<evidence type="ECO:0000256" key="2">
    <source>
        <dbReference type="ARBA" id="ARBA00022840"/>
    </source>
</evidence>
<dbReference type="AlphaFoldDB" id="A0A101E6I4"/>
<protein>
    <submittedName>
        <fullName evidence="4">Stage III sporulation protein AA</fullName>
    </submittedName>
</protein>
<dbReference type="Proteomes" id="UP000264445">
    <property type="component" value="Unassembled WGS sequence"/>
</dbReference>
<reference evidence="5 7" key="2">
    <citation type="submission" date="2020-04" db="EMBL/GenBank/DDBJ databases">
        <title>Draft genome sequence of Caldanaerobacter sunterraneus. strain 1523vc isolated from Griffin hot spring, Kamchatka, Russia.</title>
        <authorList>
            <person name="Toshchakov S.V."/>
            <person name="Podosokorskaya O.A."/>
            <person name="Kublanov I.V."/>
            <person name="Korzhenkov A."/>
            <person name="Patrushev M.V."/>
        </authorList>
    </citation>
    <scope>NUCLEOTIDE SEQUENCE [LARGE SCALE GENOMIC DNA]</scope>
    <source>
        <strain evidence="5 7">1523vc</strain>
    </source>
</reference>
<dbReference type="Pfam" id="PF19568">
    <property type="entry name" value="Spore_III_AA"/>
    <property type="match status" value="1"/>
</dbReference>
<dbReference type="InterPro" id="IPR027417">
    <property type="entry name" value="P-loop_NTPase"/>
</dbReference>
<evidence type="ECO:0000313" key="6">
    <source>
        <dbReference type="Proteomes" id="UP000264445"/>
    </source>
</evidence>
<sequence length="330" mass="36570">MNGRKGIEGMLYAFPPSVRKILSSLSQDVLQKIEEVRLRANRPLAVYLEGSEKFVSTSGELSNSSSSSYIVTVDDCEKAFQLVSQSSLYAFEDEIKSGYITLKGGYRVGLAGECVLENGSIKIIKNVSGYNYRISKEVLGAADEIMEYLIDRQGSVYNLLIISPPQCGKTTLLRDIARALSDGFMGFDGKKVCIIDERSEIAGCYNGVPQLNVGIRTDVLDRCPKAEGMIMAIRSMSPQVVVTDEIGKKEDIEALRHVLNAGVKIITTVHAKDIEDLKKRPLLKDLVEGKYFERYIILSNRFGAGTLEEILDENLKMVFKGPYKKGLKKS</sequence>
<evidence type="ECO:0000313" key="5">
    <source>
        <dbReference type="EMBL" id="NNG66783.1"/>
    </source>
</evidence>
<dbReference type="RefSeq" id="WP_022588241.1">
    <property type="nucleotide sequence ID" value="NZ_DOLB01000153.1"/>
</dbReference>
<dbReference type="Proteomes" id="UP000529861">
    <property type="component" value="Unassembled WGS sequence"/>
</dbReference>
<dbReference type="SMART" id="SM00382">
    <property type="entry name" value="AAA"/>
    <property type="match status" value="1"/>
</dbReference>
<comment type="caution">
    <text evidence="4">The sequence shown here is derived from an EMBL/GenBank/DDBJ whole genome shotgun (WGS) entry which is preliminary data.</text>
</comment>
<accession>A0A101E6I4</accession>
<dbReference type="EMBL" id="JABEQB010000013">
    <property type="protein sequence ID" value="NNG66783.1"/>
    <property type="molecule type" value="Genomic_DNA"/>
</dbReference>
<dbReference type="Gene3D" id="3.40.50.300">
    <property type="entry name" value="P-loop containing nucleotide triphosphate hydrolases"/>
    <property type="match status" value="1"/>
</dbReference>